<dbReference type="RefSeq" id="WP_100759556.1">
    <property type="nucleotide sequence ID" value="NZ_NPDT01000006.1"/>
</dbReference>
<dbReference type="InterPro" id="IPR005653">
    <property type="entry name" value="OstA-like_N"/>
</dbReference>
<keyword evidence="2" id="KW-0732">Signal</keyword>
<gene>
    <name evidence="4" type="ORF">CH371_14630</name>
</gene>
<comment type="caution">
    <text evidence="4">The sequence shown here is derived from an EMBL/GenBank/DDBJ whole genome shotgun (WGS) entry which is preliminary data.</text>
</comment>
<evidence type="ECO:0000313" key="4">
    <source>
        <dbReference type="EMBL" id="PJZ65155.1"/>
    </source>
</evidence>
<dbReference type="Pfam" id="PF03968">
    <property type="entry name" value="LptD_N"/>
    <property type="match status" value="1"/>
</dbReference>
<evidence type="ECO:0000256" key="2">
    <source>
        <dbReference type="SAM" id="SignalP"/>
    </source>
</evidence>
<evidence type="ECO:0000259" key="3">
    <source>
        <dbReference type="Pfam" id="PF03968"/>
    </source>
</evidence>
<name>A0A2M9Z9Q4_9LEPT</name>
<dbReference type="GO" id="GO:1990351">
    <property type="term" value="C:transporter complex"/>
    <property type="evidence" value="ECO:0007669"/>
    <property type="project" value="TreeGrafter"/>
</dbReference>
<sequence>MLKRFFIIFLFIAASSLLSHSRPPLLFSPESLDRKSFEGIGEPDPKRQESFPTYWGASALTQEDREVQGLKVTIFSLEGGAWIQHKKVKLGANKIEVYGKEAYKAYLKNGVHVDDQENGTTLRAGVGEYDKYSEMVYIRERPRLYFRDKTGKQTVISAVTIERELSTKVTKFKGGVIVSHPEITIFCSEAVFKESEHTISTDPNPILLSKNRYLTGQRLTFYTNESRIVLEEKNVLFQTAIETKKDKEGKETNETVLTILKGDKIDSGPNQENERTVRLSGNATVLRKDLKITADAIESVGGDSRIIKAKQNIKVHDRENRLLLSGHIFEFFRQEEYLHLREEAKMEFLDKDSSNVTSTVFAQEFERFTDKKETVIRGDIRIKAKNTDALGEYATYYENDESIILEGNPRIDRAGKLLRAGKIVFYPREGRSILTEGVHLGN</sequence>
<keyword evidence="1" id="KW-0472">Membrane</keyword>
<dbReference type="GO" id="GO:0009279">
    <property type="term" value="C:cell outer membrane"/>
    <property type="evidence" value="ECO:0007669"/>
    <property type="project" value="TreeGrafter"/>
</dbReference>
<organism evidence="4 5">
    <name type="scientific">Leptospira wolffii</name>
    <dbReference type="NCBI Taxonomy" id="409998"/>
    <lineage>
        <taxon>Bacteria</taxon>
        <taxon>Pseudomonadati</taxon>
        <taxon>Spirochaetota</taxon>
        <taxon>Spirochaetia</taxon>
        <taxon>Leptospirales</taxon>
        <taxon>Leptospiraceae</taxon>
        <taxon>Leptospira</taxon>
    </lineage>
</organism>
<dbReference type="Gene3D" id="2.60.450.10">
    <property type="entry name" value="Lipopolysaccharide (LPS) transport protein A like domain"/>
    <property type="match status" value="2"/>
</dbReference>
<protein>
    <recommendedName>
        <fullName evidence="3">Organic solvent tolerance-like N-terminal domain-containing protein</fullName>
    </recommendedName>
</protein>
<evidence type="ECO:0000256" key="1">
    <source>
        <dbReference type="ARBA" id="ARBA00023237"/>
    </source>
</evidence>
<dbReference type="PANTHER" id="PTHR30189">
    <property type="entry name" value="LPS-ASSEMBLY PROTEIN"/>
    <property type="match status" value="1"/>
</dbReference>
<dbReference type="EMBL" id="NPDT01000006">
    <property type="protein sequence ID" value="PJZ65155.1"/>
    <property type="molecule type" value="Genomic_DNA"/>
</dbReference>
<feature type="signal peptide" evidence="2">
    <location>
        <begin position="1"/>
        <end position="21"/>
    </location>
</feature>
<accession>A0A2M9Z9Q4</accession>
<reference evidence="4 5" key="1">
    <citation type="submission" date="2017-07" db="EMBL/GenBank/DDBJ databases">
        <title>Leptospira spp. isolated from tropical soils.</title>
        <authorList>
            <person name="Thibeaux R."/>
            <person name="Iraola G."/>
            <person name="Ferres I."/>
            <person name="Bierque E."/>
            <person name="Girault D."/>
            <person name="Soupe-Gilbert M.-E."/>
            <person name="Picardeau M."/>
            <person name="Goarant C."/>
        </authorList>
    </citation>
    <scope>NUCLEOTIDE SEQUENCE [LARGE SCALE GENOMIC DNA]</scope>
    <source>
        <strain evidence="4 5">FH2-C-A2</strain>
    </source>
</reference>
<dbReference type="Proteomes" id="UP000231912">
    <property type="component" value="Unassembled WGS sequence"/>
</dbReference>
<feature type="chain" id="PRO_5014955310" description="Organic solvent tolerance-like N-terminal domain-containing protein" evidence="2">
    <location>
        <begin position="22"/>
        <end position="442"/>
    </location>
</feature>
<keyword evidence="1" id="KW-0998">Cell outer membrane</keyword>
<dbReference type="InterPro" id="IPR050218">
    <property type="entry name" value="LptD"/>
</dbReference>
<dbReference type="AlphaFoldDB" id="A0A2M9Z9Q4"/>
<evidence type="ECO:0000313" key="5">
    <source>
        <dbReference type="Proteomes" id="UP000231912"/>
    </source>
</evidence>
<proteinExistence type="predicted"/>
<dbReference type="PANTHER" id="PTHR30189:SF1">
    <property type="entry name" value="LPS-ASSEMBLY PROTEIN LPTD"/>
    <property type="match status" value="1"/>
</dbReference>
<feature type="domain" description="Organic solvent tolerance-like N-terminal" evidence="3">
    <location>
        <begin position="272"/>
        <end position="429"/>
    </location>
</feature>